<comment type="subunit">
    <text evidence="8">Homodimer.</text>
</comment>
<dbReference type="CDD" id="cd04317">
    <property type="entry name" value="EcAspRS_like_N"/>
    <property type="match status" value="1"/>
</dbReference>
<dbReference type="InterPro" id="IPR047089">
    <property type="entry name" value="Asp-tRNA-ligase_1_N"/>
</dbReference>
<comment type="catalytic activity">
    <reaction evidence="8">
        <text>tRNA(Asx) + L-aspartate + ATP = L-aspartyl-tRNA(Asx) + AMP + diphosphate</text>
        <dbReference type="Rhea" id="RHEA:18349"/>
        <dbReference type="Rhea" id="RHEA-COMP:9710"/>
        <dbReference type="Rhea" id="RHEA-COMP:9711"/>
        <dbReference type="ChEBI" id="CHEBI:29991"/>
        <dbReference type="ChEBI" id="CHEBI:30616"/>
        <dbReference type="ChEBI" id="CHEBI:33019"/>
        <dbReference type="ChEBI" id="CHEBI:78442"/>
        <dbReference type="ChEBI" id="CHEBI:78516"/>
        <dbReference type="ChEBI" id="CHEBI:456215"/>
        <dbReference type="EC" id="6.1.1.23"/>
    </reaction>
</comment>
<dbReference type="InterPro" id="IPR004115">
    <property type="entry name" value="GAD-like_sf"/>
</dbReference>
<name>A0ABV8UYS7_9GAMM</name>
<comment type="function">
    <text evidence="8">Aspartyl-tRNA synthetase with relaxed tRNA specificity since it is able to aspartylate not only its cognate tRNA(Asp) but also tRNA(Asn). Reaction proceeds in two steps: L-aspartate is first activated by ATP to form Asp-AMP and then transferred to the acceptor end of tRNA(Asp/Asn).</text>
</comment>
<evidence type="ECO:0000256" key="5">
    <source>
        <dbReference type="ARBA" id="ARBA00022840"/>
    </source>
</evidence>
<comment type="subcellular location">
    <subcellularLocation>
        <location evidence="8">Cytoplasm</location>
    </subcellularLocation>
</comment>
<feature type="binding site" evidence="8">
    <location>
        <begin position="532"/>
        <end position="535"/>
    </location>
    <ligand>
        <name>ATP</name>
        <dbReference type="ChEBI" id="CHEBI:30616"/>
    </ligand>
</feature>
<keyword evidence="11" id="KW-1185">Reference proteome</keyword>
<keyword evidence="3 8" id="KW-0436">Ligase</keyword>
<dbReference type="InterPro" id="IPR029351">
    <property type="entry name" value="GAD_dom"/>
</dbReference>
<dbReference type="Gene3D" id="3.30.930.10">
    <property type="entry name" value="Bira Bifunctional Protein, Domain 2"/>
    <property type="match status" value="1"/>
</dbReference>
<dbReference type="Gene3D" id="3.30.1360.30">
    <property type="entry name" value="GAD-like domain"/>
    <property type="match status" value="1"/>
</dbReference>
<dbReference type="CDD" id="cd00777">
    <property type="entry name" value="AspRS_core"/>
    <property type="match status" value="1"/>
</dbReference>
<feature type="domain" description="Aminoacyl-transfer RNA synthetases class-II family profile" evidence="9">
    <location>
        <begin position="139"/>
        <end position="553"/>
    </location>
</feature>
<feature type="site" description="Important for tRNA non-discrimination" evidence="8">
    <location>
        <position position="30"/>
    </location>
</feature>
<dbReference type="InterPro" id="IPR006195">
    <property type="entry name" value="aa-tRNA-synth_II"/>
</dbReference>
<comment type="caution">
    <text evidence="10">The sequence shown here is derived from an EMBL/GenBank/DDBJ whole genome shotgun (WGS) entry which is preliminary data.</text>
</comment>
<evidence type="ECO:0000256" key="3">
    <source>
        <dbReference type="ARBA" id="ARBA00022598"/>
    </source>
</evidence>
<dbReference type="InterPro" id="IPR012340">
    <property type="entry name" value="NA-bd_OB-fold"/>
</dbReference>
<dbReference type="SUPFAM" id="SSF55681">
    <property type="entry name" value="Class II aaRS and biotin synthetases"/>
    <property type="match status" value="1"/>
</dbReference>
<feature type="region of interest" description="Aspartate" evidence="8">
    <location>
        <begin position="196"/>
        <end position="199"/>
    </location>
</feature>
<dbReference type="Pfam" id="PF01336">
    <property type="entry name" value="tRNA_anti-codon"/>
    <property type="match status" value="1"/>
</dbReference>
<dbReference type="GO" id="GO:0004815">
    <property type="term" value="F:aspartate-tRNA ligase activity"/>
    <property type="evidence" value="ECO:0007669"/>
    <property type="project" value="UniProtKB-EC"/>
</dbReference>
<accession>A0ABV8UYS7</accession>
<dbReference type="InterPro" id="IPR047090">
    <property type="entry name" value="AspRS_core"/>
</dbReference>
<evidence type="ECO:0000313" key="11">
    <source>
        <dbReference type="Proteomes" id="UP001595840"/>
    </source>
</evidence>
<evidence type="ECO:0000256" key="1">
    <source>
        <dbReference type="ARBA" id="ARBA00006303"/>
    </source>
</evidence>
<feature type="binding site" evidence="8">
    <location>
        <position position="487"/>
    </location>
    <ligand>
        <name>L-aspartate</name>
        <dbReference type="ChEBI" id="CHEBI:29991"/>
    </ligand>
</feature>
<dbReference type="RefSeq" id="WP_290264453.1">
    <property type="nucleotide sequence ID" value="NZ_JAUFQG010000006.1"/>
</dbReference>
<dbReference type="Gene3D" id="2.40.50.140">
    <property type="entry name" value="Nucleic acid-binding proteins"/>
    <property type="match status" value="1"/>
</dbReference>
<feature type="binding site" evidence="8">
    <location>
        <position position="480"/>
    </location>
    <ligand>
        <name>ATP</name>
        <dbReference type="ChEBI" id="CHEBI:30616"/>
    </ligand>
</feature>
<dbReference type="HAMAP" id="MF_00044">
    <property type="entry name" value="Asp_tRNA_synth_type1"/>
    <property type="match status" value="1"/>
</dbReference>
<gene>
    <name evidence="8 10" type="primary">aspS</name>
    <name evidence="10" type="ORF">ACFOX3_00240</name>
</gene>
<keyword evidence="7 8" id="KW-0030">Aminoacyl-tRNA synthetase</keyword>
<dbReference type="NCBIfam" id="NF001750">
    <property type="entry name" value="PRK00476.1"/>
    <property type="match status" value="1"/>
</dbReference>
<evidence type="ECO:0000313" key="10">
    <source>
        <dbReference type="EMBL" id="MFC4360703.1"/>
    </source>
</evidence>
<dbReference type="PANTHER" id="PTHR22594">
    <property type="entry name" value="ASPARTYL/LYSYL-TRNA SYNTHETASE"/>
    <property type="match status" value="1"/>
</dbReference>
<dbReference type="PROSITE" id="PS50862">
    <property type="entry name" value="AA_TRNA_LIGASE_II"/>
    <property type="match status" value="1"/>
</dbReference>
<feature type="binding site" evidence="8">
    <location>
        <begin position="218"/>
        <end position="220"/>
    </location>
    <ligand>
        <name>ATP</name>
        <dbReference type="ChEBI" id="CHEBI:30616"/>
    </ligand>
</feature>
<proteinExistence type="inferred from homology"/>
<dbReference type="InterPro" id="IPR004365">
    <property type="entry name" value="NA-bd_OB_tRNA"/>
</dbReference>
<dbReference type="SUPFAM" id="SSF50249">
    <property type="entry name" value="Nucleic acid-binding proteins"/>
    <property type="match status" value="1"/>
</dbReference>
<keyword evidence="2 8" id="KW-0963">Cytoplasm</keyword>
<feature type="binding site" evidence="8">
    <location>
        <position position="227"/>
    </location>
    <ligand>
        <name>ATP</name>
        <dbReference type="ChEBI" id="CHEBI:30616"/>
    </ligand>
</feature>
<dbReference type="InterPro" id="IPR045864">
    <property type="entry name" value="aa-tRNA-synth_II/BPL/LPL"/>
</dbReference>
<dbReference type="Pfam" id="PF00152">
    <property type="entry name" value="tRNA-synt_2"/>
    <property type="match status" value="1"/>
</dbReference>
<organism evidence="10 11">
    <name type="scientific">Simiduia curdlanivorans</name>
    <dbReference type="NCBI Taxonomy" id="1492769"/>
    <lineage>
        <taxon>Bacteria</taxon>
        <taxon>Pseudomonadati</taxon>
        <taxon>Pseudomonadota</taxon>
        <taxon>Gammaproteobacteria</taxon>
        <taxon>Cellvibrionales</taxon>
        <taxon>Cellvibrionaceae</taxon>
        <taxon>Simiduia</taxon>
    </lineage>
</organism>
<sequence>MRTEYCGALNATFIDREVSLCGWVDRRRDHGGVIFLDLRDRDGIVQVVFDPDSAHFALADKVRSEYVLKVKGRVRARSEATVNAKMSTGEVEVYGLELEILNTAETPPFQLDSHVSVGEDVRLKYRYIDLRRNEMQHNLRFRSKVTTAIRNYLDGEGFLDIETPILTRATPEGARDYLVPSRTHDGKFFALPQSPQLFKQLLMVSGFDRYYQVAKCFRDEDLRADRQPEFTQIDIETSFMNEAQIMGIAEGMVQQLFSKLMDVDLGQFPHMTWQDAMDKYGSDKPDLRIPMQLVEIKDLLKDIEFKVFAGPANDPKCRVTALKVPGGAEISRKQIDDYTKFVGIYGAKGLAWIKVNEIEKGVEGLQSPIIKFLGDDVTMKVMQRLDAKNGDIVFFGADSIKVVTEALGALRCKIGADLNMFTCEWAPLWVVDFPMFEQTDEGVAAIHHPFTAPSCTPEALEANPETALSRAYDMVLNGTELGGGSIRIHNQSMQQTVFRLLGISPEEQREKFGFLLDALKFGAPPHGGLAFGLDRLIMLMTGSSSIRDVIAFPKTQSAACVMTDAPGAVDNKQLRELHIRLREKEAKQDAPKA</sequence>
<keyword evidence="6 8" id="KW-0648">Protein biosynthesis</keyword>
<evidence type="ECO:0000256" key="4">
    <source>
        <dbReference type="ARBA" id="ARBA00022741"/>
    </source>
</evidence>
<dbReference type="SUPFAM" id="SSF55261">
    <property type="entry name" value="GAD domain-like"/>
    <property type="match status" value="1"/>
</dbReference>
<dbReference type="Proteomes" id="UP001595840">
    <property type="component" value="Unassembled WGS sequence"/>
</dbReference>
<comment type="caution">
    <text evidence="8">Lacks conserved residue(s) required for the propagation of feature annotation.</text>
</comment>
<evidence type="ECO:0000256" key="7">
    <source>
        <dbReference type="ARBA" id="ARBA00023146"/>
    </source>
</evidence>
<feature type="binding site" evidence="8">
    <location>
        <position position="172"/>
    </location>
    <ligand>
        <name>L-aspartate</name>
        <dbReference type="ChEBI" id="CHEBI:29991"/>
    </ligand>
</feature>
<dbReference type="EC" id="6.1.1.23" evidence="8"/>
<dbReference type="PANTHER" id="PTHR22594:SF5">
    <property type="entry name" value="ASPARTATE--TRNA LIGASE, MITOCHONDRIAL"/>
    <property type="match status" value="1"/>
</dbReference>
<evidence type="ECO:0000259" key="9">
    <source>
        <dbReference type="PROSITE" id="PS50862"/>
    </source>
</evidence>
<keyword evidence="5 8" id="KW-0067">ATP-binding</keyword>
<comment type="similarity">
    <text evidence="1 8">Belongs to the class-II aminoacyl-tRNA synthetase family. Type 1 subfamily.</text>
</comment>
<dbReference type="InterPro" id="IPR002312">
    <property type="entry name" value="Asp/Asn-tRNA-synth_IIb"/>
</dbReference>
<evidence type="ECO:0000256" key="6">
    <source>
        <dbReference type="ARBA" id="ARBA00022917"/>
    </source>
</evidence>
<dbReference type="NCBIfam" id="TIGR00459">
    <property type="entry name" value="aspS_bact"/>
    <property type="match status" value="1"/>
</dbReference>
<dbReference type="EMBL" id="JBHSCX010000001">
    <property type="protein sequence ID" value="MFC4360703.1"/>
    <property type="molecule type" value="Genomic_DNA"/>
</dbReference>
<feature type="binding site" evidence="8">
    <location>
        <position position="218"/>
    </location>
    <ligand>
        <name>L-aspartate</name>
        <dbReference type="ChEBI" id="CHEBI:29991"/>
    </ligand>
</feature>
<feature type="binding site" evidence="8">
    <location>
        <position position="447"/>
    </location>
    <ligand>
        <name>L-aspartate</name>
        <dbReference type="ChEBI" id="CHEBI:29991"/>
    </ligand>
</feature>
<dbReference type="InterPro" id="IPR004364">
    <property type="entry name" value="Aa-tRNA-synt_II"/>
</dbReference>
<keyword evidence="4 8" id="KW-0547">Nucleotide-binding</keyword>
<dbReference type="PRINTS" id="PR01042">
    <property type="entry name" value="TRNASYNTHASP"/>
</dbReference>
<reference evidence="11" key="1">
    <citation type="journal article" date="2019" name="Int. J. Syst. Evol. Microbiol.">
        <title>The Global Catalogue of Microorganisms (GCM) 10K type strain sequencing project: providing services to taxonomists for standard genome sequencing and annotation.</title>
        <authorList>
            <consortium name="The Broad Institute Genomics Platform"/>
            <consortium name="The Broad Institute Genome Sequencing Center for Infectious Disease"/>
            <person name="Wu L."/>
            <person name="Ma J."/>
        </authorList>
    </citation>
    <scope>NUCLEOTIDE SEQUENCE [LARGE SCALE GENOMIC DNA]</scope>
    <source>
        <strain evidence="11">CECT 8570</strain>
    </source>
</reference>
<dbReference type="InterPro" id="IPR004524">
    <property type="entry name" value="Asp-tRNA-ligase_1"/>
</dbReference>
<evidence type="ECO:0000256" key="8">
    <source>
        <dbReference type="HAMAP-Rule" id="MF_00044"/>
    </source>
</evidence>
<evidence type="ECO:0000256" key="2">
    <source>
        <dbReference type="ARBA" id="ARBA00022490"/>
    </source>
</evidence>
<dbReference type="Pfam" id="PF02938">
    <property type="entry name" value="GAD"/>
    <property type="match status" value="1"/>
</dbReference>
<protein>
    <recommendedName>
        <fullName evidence="8">Aspartate--tRNA(Asp/Asn) ligase</fullName>
        <ecNumber evidence="8">6.1.1.23</ecNumber>
    </recommendedName>
    <alternativeName>
        <fullName evidence="8">Aspartyl-tRNA synthetase</fullName>
        <shortName evidence="8">AspRS</shortName>
    </alternativeName>
    <alternativeName>
        <fullName evidence="8">Non-discriminating aspartyl-tRNA synthetase</fullName>
        <shortName evidence="8">ND-AspRS</shortName>
    </alternativeName>
</protein>